<evidence type="ECO:0000313" key="4">
    <source>
        <dbReference type="Proteomes" id="UP000199652"/>
    </source>
</evidence>
<dbReference type="PANTHER" id="PTHR33744:SF16">
    <property type="entry name" value="CARBOHYDRATE DIACID REGULATOR"/>
    <property type="match status" value="1"/>
</dbReference>
<dbReference type="InterPro" id="IPR051448">
    <property type="entry name" value="CdaR-like_regulators"/>
</dbReference>
<reference evidence="4" key="1">
    <citation type="submission" date="2016-10" db="EMBL/GenBank/DDBJ databases">
        <authorList>
            <person name="Varghese N."/>
            <person name="Submissions S."/>
        </authorList>
    </citation>
    <scope>NUCLEOTIDE SEQUENCE [LARGE SCALE GENOMIC DNA]</scope>
    <source>
        <strain evidence="4">VPI 5359</strain>
    </source>
</reference>
<organism evidence="3 4">
    <name type="scientific">Eubacterium barkeri</name>
    <name type="common">Clostridium barkeri</name>
    <dbReference type="NCBI Taxonomy" id="1528"/>
    <lineage>
        <taxon>Bacteria</taxon>
        <taxon>Bacillati</taxon>
        <taxon>Bacillota</taxon>
        <taxon>Clostridia</taxon>
        <taxon>Eubacteriales</taxon>
        <taxon>Eubacteriaceae</taxon>
        <taxon>Eubacterium</taxon>
    </lineage>
</organism>
<keyword evidence="4" id="KW-1185">Reference proteome</keyword>
<protein>
    <submittedName>
        <fullName evidence="3">PucR C-terminal helix-turn-helix domain-containing protein</fullName>
    </submittedName>
</protein>
<dbReference type="InterPro" id="IPR012914">
    <property type="entry name" value="PucR_dom"/>
</dbReference>
<dbReference type="EMBL" id="FNOU01000009">
    <property type="protein sequence ID" value="SDX87075.1"/>
    <property type="molecule type" value="Genomic_DNA"/>
</dbReference>
<dbReference type="Pfam" id="PF07905">
    <property type="entry name" value="PucR"/>
    <property type="match status" value="1"/>
</dbReference>
<dbReference type="AlphaFoldDB" id="A0A1H3F846"/>
<dbReference type="PANTHER" id="PTHR33744">
    <property type="entry name" value="CARBOHYDRATE DIACID REGULATOR"/>
    <property type="match status" value="1"/>
</dbReference>
<dbReference type="InterPro" id="IPR025736">
    <property type="entry name" value="PucR_C-HTH_dom"/>
</dbReference>
<accession>A0A1H3F846</accession>
<evidence type="ECO:0000259" key="2">
    <source>
        <dbReference type="Pfam" id="PF13556"/>
    </source>
</evidence>
<feature type="domain" description="Purine catabolism PurC-like" evidence="1">
    <location>
        <begin position="12"/>
        <end position="140"/>
    </location>
</feature>
<dbReference type="InterPro" id="IPR042070">
    <property type="entry name" value="PucR_C-HTH_sf"/>
</dbReference>
<gene>
    <name evidence="3" type="ORF">SAMN04488579_10973</name>
</gene>
<dbReference type="OrthoDB" id="1969285at2"/>
<sequence length="404" mass="44231">MAITINDLLTTCPSLKDSRLVAGRGGLDHFVSSVSVLEYVDTDATADQLYAHHDFIGGELVISGFVAIKDDIQAQCDNIRRLSQCGESGLILYYVGVFLPAITPPLITLCNTLDFPLICMPEGRVDLRYAAVITDVMEQIFLDRGRMAGQGRAPSEDLVAAELIRAILKDDPLKMHRLADIFGVDVAAIETLWILKGAATRSGRNQLKVLAADLLTHQVRPFIADSYEDMVVLFMGNLGADAPDLAQALLDDCQAAGLTVTLSCFSHLQDTRSARLSYLTHQKALSPARRVFPRKSVFTGGDLTFVQNLCQTAEAGESQVSQLLTVLLPLEDHRESGILLSTLTTYLLDEDSRIPSTASALFVHPNTIKYRLRKIEGLLGHPLKKMPEALSLYTAAALRRLLQI</sequence>
<feature type="domain" description="PucR C-terminal helix-turn-helix" evidence="2">
    <location>
        <begin position="339"/>
        <end position="396"/>
    </location>
</feature>
<evidence type="ECO:0000313" key="3">
    <source>
        <dbReference type="EMBL" id="SDX87075.1"/>
    </source>
</evidence>
<name>A0A1H3F846_EUBBA</name>
<proteinExistence type="predicted"/>
<evidence type="ECO:0000259" key="1">
    <source>
        <dbReference type="Pfam" id="PF07905"/>
    </source>
</evidence>
<dbReference type="RefSeq" id="WP_090244926.1">
    <property type="nucleotide sequence ID" value="NZ_FNOU01000009.1"/>
</dbReference>
<dbReference type="Pfam" id="PF13556">
    <property type="entry name" value="HTH_30"/>
    <property type="match status" value="1"/>
</dbReference>
<dbReference type="Gene3D" id="1.10.10.2840">
    <property type="entry name" value="PucR C-terminal helix-turn-helix domain"/>
    <property type="match status" value="1"/>
</dbReference>
<dbReference type="STRING" id="1528.SAMN04488579_10973"/>
<dbReference type="Proteomes" id="UP000199652">
    <property type="component" value="Unassembled WGS sequence"/>
</dbReference>